<feature type="domain" description="CATSPERG N-terminal" evidence="4">
    <location>
        <begin position="25"/>
        <end position="167"/>
    </location>
</feature>
<feature type="chain" id="PRO_5043878243" description="Cation channel sperm-associated protein subunit gamma" evidence="2">
    <location>
        <begin position="22"/>
        <end position="1160"/>
    </location>
</feature>
<dbReference type="Pfam" id="PF15064">
    <property type="entry name" value="CATSPERG_beta-prop"/>
    <property type="match status" value="1"/>
</dbReference>
<comment type="caution">
    <text evidence="7">The sequence shown here is derived from an EMBL/GenBank/DDBJ whole genome shotgun (WGS) entry which is preliminary data.</text>
</comment>
<evidence type="ECO:0000259" key="4">
    <source>
        <dbReference type="Pfam" id="PF22840"/>
    </source>
</evidence>
<feature type="domain" description="CATSPERG beta-propeller" evidence="3">
    <location>
        <begin position="178"/>
        <end position="541"/>
    </location>
</feature>
<keyword evidence="1" id="KW-1133">Transmembrane helix</keyword>
<dbReference type="InterPro" id="IPR053873">
    <property type="entry name" value="CATSPERG_C"/>
</dbReference>
<protein>
    <recommendedName>
        <fullName evidence="9">Cation channel sperm-associated protein subunit gamma</fullName>
    </recommendedName>
</protein>
<dbReference type="AlphaFoldDB" id="A0AAW1AWK0"/>
<evidence type="ECO:0000259" key="5">
    <source>
        <dbReference type="Pfam" id="PF22846"/>
    </source>
</evidence>
<dbReference type="InterPro" id="IPR053874">
    <property type="entry name" value="CATSPERG_Ig-like"/>
</dbReference>
<dbReference type="InterPro" id="IPR028246">
    <property type="entry name" value="CATSPERG"/>
</dbReference>
<evidence type="ECO:0000256" key="1">
    <source>
        <dbReference type="SAM" id="Phobius"/>
    </source>
</evidence>
<keyword evidence="1" id="KW-0472">Membrane</keyword>
<dbReference type="GO" id="GO:0036128">
    <property type="term" value="C:CatSper complex"/>
    <property type="evidence" value="ECO:0007669"/>
    <property type="project" value="InterPro"/>
</dbReference>
<evidence type="ECO:0000256" key="2">
    <source>
        <dbReference type="SAM" id="SignalP"/>
    </source>
</evidence>
<dbReference type="Pfam" id="PF22840">
    <property type="entry name" value="CATSPERG_NTD"/>
    <property type="match status" value="1"/>
</dbReference>
<dbReference type="GO" id="GO:0097228">
    <property type="term" value="C:sperm principal piece"/>
    <property type="evidence" value="ECO:0007669"/>
    <property type="project" value="InterPro"/>
</dbReference>
<dbReference type="Proteomes" id="UP001474421">
    <property type="component" value="Unassembled WGS sequence"/>
</dbReference>
<reference evidence="7 8" key="1">
    <citation type="journal article" date="2024" name="Proc. Natl. Acad. Sci. U.S.A.">
        <title>The genetic regulatory architecture and epigenomic basis for age-related changes in rattlesnake venom.</title>
        <authorList>
            <person name="Hogan M.P."/>
            <person name="Holding M.L."/>
            <person name="Nystrom G.S."/>
            <person name="Colston T.J."/>
            <person name="Bartlett D.A."/>
            <person name="Mason A.J."/>
            <person name="Ellsworth S.A."/>
            <person name="Rautsaw R.M."/>
            <person name="Lawrence K.C."/>
            <person name="Strickland J.L."/>
            <person name="He B."/>
            <person name="Fraser P."/>
            <person name="Margres M.J."/>
            <person name="Gilbert D.M."/>
            <person name="Gibbs H.L."/>
            <person name="Parkinson C.L."/>
            <person name="Rokyta D.R."/>
        </authorList>
    </citation>
    <scope>NUCLEOTIDE SEQUENCE [LARGE SCALE GENOMIC DNA]</scope>
    <source>
        <strain evidence="7">DRR0105</strain>
    </source>
</reference>
<sequence>MWQPFLPSLLFLLLQLKLCLSLRQCKWFTSLIDTPNLMGLSSSFINQEEVREVAAIFHELKDSPVDPNDKDATQQMAIRVGHYSGLRPIVRISFEEPVNPVRQKQERLRIEMMTAPHRMNDHCDSEEVCKMFWFAPMPFLNGSVVTRVLVRTNGFGLPILNRRFYININGYMEPSERSERFRIGKKLYSLKKIFGLKDPSRPLWATHQQAPVLILGGIPEKKVVIISDTSFDTFHVIEVGIDSCWIGSVLCPQGMFSSSIVDTIATESTLFIRQNQLVYYFTGHYPILHLETKGSELWTRILNNVCVKKLVPVFFPYNNSEYVIALGGGAQDGEFFLITCKGAACSILWASLTHENKFHLLVMRKSTNASFVVSYDRASDKGFVMLLDTEVYTKKRLIARGLAYNPFSKAFYIWGNVILQSQDMTNYIYLSNFPSDSPIKDFVLSFKGPFAVVTDREELWVSNENGIAFRKVYPSDAWNKFVALQTMKGSTRYPQSAKQAIVSIFYNKEGLHELVYTVAGPGKERFLKRDFPQDTVLTYDLLISTPHKKMTFNVRRSQRTGEERLLGNSPGPALLRLTISGLPPSVGPSQQVQLDVRFRLEWIPFPPTPAPTLRNQDDPQRKSTGKDYIRFTHRCPFAALRVLDLPHPQRFTRVEHYWATPPDVMEKSGFHDERSLTVYQGLVYQLLQLHTSYHRSYADPVHDPTWRWWKNQKEEAEYFNYKASNWKSLGGIYVDMANYAKIYNLMPDNDVPDTIYLDKNTAYSFNVFLTIRTARESLGETAEENSLHYIWLAIILAHPEYVQTELQRQELISRGSVLYRVTIKDNGKYPIQQLSGKNLLKSSAGLKIVRSEMSCYHHTTLAPQLKGTDTMGIYIGCPPGKRLAFDITYTKNYTTEKNKRYFDCVEPDPEMPCFFFSDVFFPSFLIQDMVTGDSGQFHGSYLFSIIGGGAFSQSNIRYFTQEEIVKYNTNSNESALIWARADIEINQTNDEGFPVLSGTNSGIVWICQKDSPCYDIVPQSMAAPDYYFVIKVSNRGVDQTTYCDYALEFIIHIHGLRLSPDRALYVMKISMATVIGLVVLYIVVDVVAPWVKQHCNRLVRKLEEVVAFRAESSLTFSSSFSSQSSLQKLPSDLSQGDPSVNVPFSSHIHSRKGPHHHGTQ</sequence>
<keyword evidence="2" id="KW-0732">Signal</keyword>
<evidence type="ECO:0000313" key="8">
    <source>
        <dbReference type="Proteomes" id="UP001474421"/>
    </source>
</evidence>
<feature type="signal peptide" evidence="2">
    <location>
        <begin position="1"/>
        <end position="21"/>
    </location>
</feature>
<dbReference type="PANTHER" id="PTHR14327">
    <property type="entry name" value="CATION CHANNEL SPERM-ASSOCIATED PROTEIN SUBUNIT GAMMA"/>
    <property type="match status" value="1"/>
</dbReference>
<dbReference type="InterPro" id="IPR053872">
    <property type="entry name" value="CATSPERG_N"/>
</dbReference>
<dbReference type="Pfam" id="PF22846">
    <property type="entry name" value="CATSPERG_C"/>
    <property type="match status" value="1"/>
</dbReference>
<keyword evidence="8" id="KW-1185">Reference proteome</keyword>
<dbReference type="Pfam" id="PF22851">
    <property type="entry name" value="CATSPERG_Ig-like"/>
    <property type="match status" value="1"/>
</dbReference>
<evidence type="ECO:0000259" key="6">
    <source>
        <dbReference type="Pfam" id="PF22851"/>
    </source>
</evidence>
<keyword evidence="1" id="KW-0812">Transmembrane</keyword>
<feature type="domain" description="CATSPERG C-terminal" evidence="5">
    <location>
        <begin position="901"/>
        <end position="1101"/>
    </location>
</feature>
<gene>
    <name evidence="7" type="ORF">NXF25_014868</name>
</gene>
<feature type="domain" description="CATSPERG Ig-like" evidence="6">
    <location>
        <begin position="751"/>
        <end position="874"/>
    </location>
</feature>
<evidence type="ECO:0000313" key="7">
    <source>
        <dbReference type="EMBL" id="KAK9394340.1"/>
    </source>
</evidence>
<dbReference type="EMBL" id="JAOTOJ010000011">
    <property type="protein sequence ID" value="KAK9394340.1"/>
    <property type="molecule type" value="Genomic_DNA"/>
</dbReference>
<name>A0AAW1AWK0_CROAD</name>
<proteinExistence type="predicted"/>
<evidence type="ECO:0008006" key="9">
    <source>
        <dbReference type="Google" id="ProtNLM"/>
    </source>
</evidence>
<dbReference type="InterPro" id="IPR053871">
    <property type="entry name" value="CATSPERG_beta-prop"/>
</dbReference>
<feature type="transmembrane region" description="Helical" evidence="1">
    <location>
        <begin position="1069"/>
        <end position="1091"/>
    </location>
</feature>
<dbReference type="PANTHER" id="PTHR14327:SF1">
    <property type="entry name" value="CATION CHANNEL SPERM-ASSOCIATED AUXILIARY SUBUNIT GAMMA"/>
    <property type="match status" value="1"/>
</dbReference>
<evidence type="ECO:0000259" key="3">
    <source>
        <dbReference type="Pfam" id="PF15064"/>
    </source>
</evidence>
<accession>A0AAW1AWK0</accession>
<organism evidence="7 8">
    <name type="scientific">Crotalus adamanteus</name>
    <name type="common">Eastern diamondback rattlesnake</name>
    <dbReference type="NCBI Taxonomy" id="8729"/>
    <lineage>
        <taxon>Eukaryota</taxon>
        <taxon>Metazoa</taxon>
        <taxon>Chordata</taxon>
        <taxon>Craniata</taxon>
        <taxon>Vertebrata</taxon>
        <taxon>Euteleostomi</taxon>
        <taxon>Lepidosauria</taxon>
        <taxon>Squamata</taxon>
        <taxon>Bifurcata</taxon>
        <taxon>Unidentata</taxon>
        <taxon>Episquamata</taxon>
        <taxon>Toxicofera</taxon>
        <taxon>Serpentes</taxon>
        <taxon>Colubroidea</taxon>
        <taxon>Viperidae</taxon>
        <taxon>Crotalinae</taxon>
        <taxon>Crotalus</taxon>
    </lineage>
</organism>